<dbReference type="PROSITE" id="PS50851">
    <property type="entry name" value="CHEW"/>
    <property type="match status" value="1"/>
</dbReference>
<proteinExistence type="predicted"/>
<dbReference type="EMBL" id="QANS01000005">
    <property type="protein sequence ID" value="PTU30541.1"/>
    <property type="molecule type" value="Genomic_DNA"/>
</dbReference>
<protein>
    <recommendedName>
        <fullName evidence="2">Chemotaxis protein CheW</fullName>
    </recommendedName>
</protein>
<dbReference type="Gene3D" id="2.40.50.180">
    <property type="entry name" value="CheA-289, Domain 4"/>
    <property type="match status" value="1"/>
</dbReference>
<dbReference type="PANTHER" id="PTHR22617:SF45">
    <property type="entry name" value="CHEMOTAXIS PROTEIN CHEW"/>
    <property type="match status" value="1"/>
</dbReference>
<keyword evidence="7" id="KW-1185">Reference proteome</keyword>
<organism evidence="6 7">
    <name type="scientific">Stenotrophobium rhamnosiphilum</name>
    <dbReference type="NCBI Taxonomy" id="2029166"/>
    <lineage>
        <taxon>Bacteria</taxon>
        <taxon>Pseudomonadati</taxon>
        <taxon>Pseudomonadota</taxon>
        <taxon>Gammaproteobacteria</taxon>
        <taxon>Nevskiales</taxon>
        <taxon>Nevskiaceae</taxon>
        <taxon>Stenotrophobium</taxon>
    </lineage>
</organism>
<dbReference type="InterPro" id="IPR039315">
    <property type="entry name" value="CheW"/>
</dbReference>
<dbReference type="PANTHER" id="PTHR22617">
    <property type="entry name" value="CHEMOTAXIS SENSOR HISTIDINE KINASE-RELATED"/>
    <property type="match status" value="1"/>
</dbReference>
<dbReference type="CDD" id="cd00732">
    <property type="entry name" value="CheW"/>
    <property type="match status" value="1"/>
</dbReference>
<evidence type="ECO:0000256" key="3">
    <source>
        <dbReference type="ARBA" id="ARBA00022490"/>
    </source>
</evidence>
<dbReference type="GO" id="GO:0005829">
    <property type="term" value="C:cytosol"/>
    <property type="evidence" value="ECO:0007669"/>
    <property type="project" value="TreeGrafter"/>
</dbReference>
<keyword evidence="3" id="KW-0963">Cytoplasm</keyword>
<reference evidence="6 7" key="1">
    <citation type="submission" date="2018-04" db="EMBL/GenBank/DDBJ databases">
        <title>Novel species isolated from glacier.</title>
        <authorList>
            <person name="Liu Q."/>
            <person name="Xin Y.-H."/>
        </authorList>
    </citation>
    <scope>NUCLEOTIDE SEQUENCE [LARGE SCALE GENOMIC DNA]</scope>
    <source>
        <strain evidence="6 7">GT1R17</strain>
    </source>
</reference>
<gene>
    <name evidence="6" type="ORF">CJD38_13610</name>
</gene>
<dbReference type="GO" id="GO:0007165">
    <property type="term" value="P:signal transduction"/>
    <property type="evidence" value="ECO:0007669"/>
    <property type="project" value="InterPro"/>
</dbReference>
<sequence length="178" mass="19626">MSAADVSTQARANGTRDIASAKELEQEFLTFTLGDEEYGVDILKVQEIRGYDTVTKIPDAPDFIKGVINLRGTIVPVVDLRIKFKLGKAEYNAFTVMIILNIERRVVGMVVDSVSDVMHLASEQIRPAPEFGGAMDTRFITGLGTLDDRMLILVDIEKLLRSQDMALLPPSTDSATQH</sequence>
<evidence type="ECO:0000256" key="4">
    <source>
        <dbReference type="ARBA" id="ARBA00022500"/>
    </source>
</evidence>
<dbReference type="SMART" id="SM00260">
    <property type="entry name" value="CheW"/>
    <property type="match status" value="1"/>
</dbReference>
<feature type="domain" description="CheW-like" evidence="5">
    <location>
        <begin position="25"/>
        <end position="165"/>
    </location>
</feature>
<evidence type="ECO:0000256" key="1">
    <source>
        <dbReference type="ARBA" id="ARBA00004496"/>
    </source>
</evidence>
<dbReference type="OrthoDB" id="9790406at2"/>
<dbReference type="Gene3D" id="2.30.30.40">
    <property type="entry name" value="SH3 Domains"/>
    <property type="match status" value="1"/>
</dbReference>
<dbReference type="AlphaFoldDB" id="A0A2T5MD90"/>
<evidence type="ECO:0000259" key="5">
    <source>
        <dbReference type="PROSITE" id="PS50851"/>
    </source>
</evidence>
<name>A0A2T5MD90_9GAMM</name>
<evidence type="ECO:0000256" key="2">
    <source>
        <dbReference type="ARBA" id="ARBA00021483"/>
    </source>
</evidence>
<comment type="subcellular location">
    <subcellularLocation>
        <location evidence="1">Cytoplasm</location>
    </subcellularLocation>
</comment>
<dbReference type="InterPro" id="IPR036061">
    <property type="entry name" value="CheW-like_dom_sf"/>
</dbReference>
<dbReference type="InterPro" id="IPR002545">
    <property type="entry name" value="CheW-lke_dom"/>
</dbReference>
<dbReference type="FunFam" id="2.40.50.180:FF:000002">
    <property type="entry name" value="Chemotaxis protein CheW"/>
    <property type="match status" value="1"/>
</dbReference>
<dbReference type="SUPFAM" id="SSF50341">
    <property type="entry name" value="CheW-like"/>
    <property type="match status" value="1"/>
</dbReference>
<evidence type="ECO:0000313" key="6">
    <source>
        <dbReference type="EMBL" id="PTU30541.1"/>
    </source>
</evidence>
<dbReference type="GO" id="GO:0006935">
    <property type="term" value="P:chemotaxis"/>
    <property type="evidence" value="ECO:0007669"/>
    <property type="project" value="UniProtKB-KW"/>
</dbReference>
<dbReference type="RefSeq" id="WP_107940913.1">
    <property type="nucleotide sequence ID" value="NZ_QANS01000005.1"/>
</dbReference>
<dbReference type="Pfam" id="PF01584">
    <property type="entry name" value="CheW"/>
    <property type="match status" value="1"/>
</dbReference>
<keyword evidence="4" id="KW-0145">Chemotaxis</keyword>
<accession>A0A2T5MD90</accession>
<dbReference type="Proteomes" id="UP000244248">
    <property type="component" value="Unassembled WGS sequence"/>
</dbReference>
<evidence type="ECO:0000313" key="7">
    <source>
        <dbReference type="Proteomes" id="UP000244248"/>
    </source>
</evidence>
<comment type="caution">
    <text evidence="6">The sequence shown here is derived from an EMBL/GenBank/DDBJ whole genome shotgun (WGS) entry which is preliminary data.</text>
</comment>